<keyword evidence="6" id="KW-1133">Transmembrane helix</keyword>
<evidence type="ECO:0000256" key="6">
    <source>
        <dbReference type="SAM" id="Phobius"/>
    </source>
</evidence>
<dbReference type="SUPFAM" id="SSF51905">
    <property type="entry name" value="FAD/NAD(P)-binding domain"/>
    <property type="match status" value="1"/>
</dbReference>
<keyword evidence="1" id="KW-0285">Flavoprotein</keyword>
<evidence type="ECO:0000256" key="5">
    <source>
        <dbReference type="ARBA" id="ARBA00023027"/>
    </source>
</evidence>
<proteinExistence type="predicted"/>
<dbReference type="PANTHER" id="PTHR46091:SF3">
    <property type="entry name" value="AMINE OXIDASE DOMAIN-CONTAINING PROTEIN"/>
    <property type="match status" value="1"/>
</dbReference>
<sequence length="592" mass="68085">MILNILIYYFLKYGFILSLPILFYYIYNRKPKSYKQTKIVDYNIKDIQRDGFSMKKVPKDLDYIIIGSGIAGLVTAAFLSKIGKKVLVLEQHYVAGGCCHTFNEHGYDFDTGIHYVGNVQKLNKILDPISLKTPEWTKLGSTNSDLSEVYDEIVVKDKSFCIRTGEENFKGDLINRFPEEEENIHTYFKLLKKVNSYKFYFILKIYNFRFNFVKRFLTSFLCKDYLYYANKTAYDVLTENITQNKALLAILLGQFGDGGCTPKKMSFTMYSGIVNHYLEGGYYPHKGPSEIIKNIIPTILKHGGRVLVRKGVKNIVLDENKKKALGVKMENGNIIYSKNVISSIGFINTFDKLLERDVVKNLKINSLIKNYKPPISYFYSFIGLKHSLDTIGLTTRNIWGYPHCNYDKMMEDFCKDPLNAPIPYFIAFPSAKDANNESNKYKPTAVVLTMINYENFMEWKDEKCTNRSETYKEFKQKISDRLLNECLFKHYPELKDKIEYITIGTPLTNSFYLGSPNGECLGLDHTTDRFTNDLLTPYTEIENLYMTGQDICTGGFSGAINGSFICLNHILGYGSIFDILTGRDLLKDINKI</sequence>
<dbReference type="Gene3D" id="3.50.50.60">
    <property type="entry name" value="FAD/NAD(P)-binding domain"/>
    <property type="match status" value="2"/>
</dbReference>
<dbReference type="InterPro" id="IPR052206">
    <property type="entry name" value="Retinol_saturase"/>
</dbReference>
<keyword evidence="3" id="KW-0274">FAD</keyword>
<dbReference type="Pfam" id="PF13450">
    <property type="entry name" value="NAD_binding_8"/>
    <property type="match status" value="1"/>
</dbReference>
<evidence type="ECO:0000256" key="4">
    <source>
        <dbReference type="ARBA" id="ARBA00022857"/>
    </source>
</evidence>
<dbReference type="AlphaFoldDB" id="A0A6C0IYM9"/>
<evidence type="ECO:0000256" key="2">
    <source>
        <dbReference type="ARBA" id="ARBA00022729"/>
    </source>
</evidence>
<name>A0A6C0IYM9_9ZZZZ</name>
<reference evidence="7" key="1">
    <citation type="journal article" date="2020" name="Nature">
        <title>Giant virus diversity and host interactions through global metagenomics.</title>
        <authorList>
            <person name="Schulz F."/>
            <person name="Roux S."/>
            <person name="Paez-Espino D."/>
            <person name="Jungbluth S."/>
            <person name="Walsh D.A."/>
            <person name="Denef V.J."/>
            <person name="McMahon K.D."/>
            <person name="Konstantinidis K.T."/>
            <person name="Eloe-Fadrosh E.A."/>
            <person name="Kyrpides N.C."/>
            <person name="Woyke T."/>
        </authorList>
    </citation>
    <scope>NUCLEOTIDE SEQUENCE</scope>
    <source>
        <strain evidence="7">GVMAG-M-3300025138-11</strain>
    </source>
</reference>
<evidence type="ECO:0000256" key="1">
    <source>
        <dbReference type="ARBA" id="ARBA00022630"/>
    </source>
</evidence>
<protein>
    <recommendedName>
        <fullName evidence="8">Amine oxidase domain-containing protein</fullName>
    </recommendedName>
</protein>
<feature type="transmembrane region" description="Helical" evidence="6">
    <location>
        <begin position="6"/>
        <end position="27"/>
    </location>
</feature>
<keyword evidence="4" id="KW-0521">NADP</keyword>
<accession>A0A6C0IYM9</accession>
<dbReference type="InterPro" id="IPR036188">
    <property type="entry name" value="FAD/NAD-bd_sf"/>
</dbReference>
<keyword evidence="6" id="KW-0812">Transmembrane</keyword>
<dbReference type="PANTHER" id="PTHR46091">
    <property type="entry name" value="BLR7054 PROTEIN"/>
    <property type="match status" value="1"/>
</dbReference>
<evidence type="ECO:0000313" key="7">
    <source>
        <dbReference type="EMBL" id="QHT97555.1"/>
    </source>
</evidence>
<feature type="transmembrane region" description="Helical" evidence="6">
    <location>
        <begin position="61"/>
        <end position="79"/>
    </location>
</feature>
<keyword evidence="5" id="KW-0520">NAD</keyword>
<dbReference type="EMBL" id="MN740280">
    <property type="protein sequence ID" value="QHT97555.1"/>
    <property type="molecule type" value="Genomic_DNA"/>
</dbReference>
<organism evidence="7">
    <name type="scientific">viral metagenome</name>
    <dbReference type="NCBI Taxonomy" id="1070528"/>
    <lineage>
        <taxon>unclassified sequences</taxon>
        <taxon>metagenomes</taxon>
        <taxon>organismal metagenomes</taxon>
    </lineage>
</organism>
<evidence type="ECO:0008006" key="8">
    <source>
        <dbReference type="Google" id="ProtNLM"/>
    </source>
</evidence>
<keyword evidence="2" id="KW-0732">Signal</keyword>
<keyword evidence="6" id="KW-0472">Membrane</keyword>
<evidence type="ECO:0000256" key="3">
    <source>
        <dbReference type="ARBA" id="ARBA00022827"/>
    </source>
</evidence>